<dbReference type="InterPro" id="IPR026270">
    <property type="entry name" value="SRP72"/>
</dbReference>
<accession>A0ABU6SU96</accession>
<dbReference type="PANTHER" id="PTHR14094">
    <property type="entry name" value="SIGNAL RECOGNITION PARTICLE 72"/>
    <property type="match status" value="1"/>
</dbReference>
<feature type="compositionally biased region" description="Low complexity" evidence="1">
    <location>
        <begin position="1"/>
        <end position="15"/>
    </location>
</feature>
<dbReference type="InterPro" id="IPR011990">
    <property type="entry name" value="TPR-like_helical_dom_sf"/>
</dbReference>
<evidence type="ECO:0000256" key="1">
    <source>
        <dbReference type="SAM" id="MobiDB-lite"/>
    </source>
</evidence>
<comment type="caution">
    <text evidence="2">The sequence shown here is derived from an EMBL/GenBank/DDBJ whole genome shotgun (WGS) entry which is preliminary data.</text>
</comment>
<feature type="region of interest" description="Disordered" evidence="1">
    <location>
        <begin position="1"/>
        <end position="20"/>
    </location>
</feature>
<evidence type="ECO:0000313" key="3">
    <source>
        <dbReference type="Proteomes" id="UP001341840"/>
    </source>
</evidence>
<dbReference type="Gene3D" id="1.25.40.10">
    <property type="entry name" value="Tetratricopeptide repeat domain"/>
    <property type="match status" value="1"/>
</dbReference>
<protein>
    <submittedName>
        <fullName evidence="2">Uncharacterized protein</fullName>
    </submittedName>
</protein>
<name>A0ABU6SU96_9FABA</name>
<gene>
    <name evidence="2" type="ORF">PIB30_084524</name>
</gene>
<keyword evidence="3" id="KW-1185">Reference proteome</keyword>
<dbReference type="PANTHER" id="PTHR14094:SF9">
    <property type="entry name" value="SIGNAL RECOGNITION PARTICLE SUBUNIT SRP72"/>
    <property type="match status" value="1"/>
</dbReference>
<dbReference type="Proteomes" id="UP001341840">
    <property type="component" value="Unassembled WGS sequence"/>
</dbReference>
<sequence>MAPKTKPAAAAAAASQPPPPLEDLFTTLNRHINSSSFDNAVKLADQILAVAPADEDALRCKIVALIRDDRLDLALSAI</sequence>
<proteinExistence type="predicted"/>
<evidence type="ECO:0000313" key="2">
    <source>
        <dbReference type="EMBL" id="MED6139513.1"/>
    </source>
</evidence>
<dbReference type="EMBL" id="JASCZI010061789">
    <property type="protein sequence ID" value="MED6139513.1"/>
    <property type="molecule type" value="Genomic_DNA"/>
</dbReference>
<reference evidence="2 3" key="1">
    <citation type="journal article" date="2023" name="Plants (Basel)">
        <title>Bridging the Gap: Combining Genomics and Transcriptomics Approaches to Understand Stylosanthes scabra, an Orphan Legume from the Brazilian Caatinga.</title>
        <authorList>
            <person name="Ferreira-Neto J.R.C."/>
            <person name="da Silva M.D."/>
            <person name="Binneck E."/>
            <person name="de Melo N.F."/>
            <person name="da Silva R.H."/>
            <person name="de Melo A.L.T.M."/>
            <person name="Pandolfi V."/>
            <person name="Bustamante F.O."/>
            <person name="Brasileiro-Vidal A.C."/>
            <person name="Benko-Iseppon A.M."/>
        </authorList>
    </citation>
    <scope>NUCLEOTIDE SEQUENCE [LARGE SCALE GENOMIC DNA]</scope>
    <source>
        <tissue evidence="2">Leaves</tissue>
    </source>
</reference>
<organism evidence="2 3">
    <name type="scientific">Stylosanthes scabra</name>
    <dbReference type="NCBI Taxonomy" id="79078"/>
    <lineage>
        <taxon>Eukaryota</taxon>
        <taxon>Viridiplantae</taxon>
        <taxon>Streptophyta</taxon>
        <taxon>Embryophyta</taxon>
        <taxon>Tracheophyta</taxon>
        <taxon>Spermatophyta</taxon>
        <taxon>Magnoliopsida</taxon>
        <taxon>eudicotyledons</taxon>
        <taxon>Gunneridae</taxon>
        <taxon>Pentapetalae</taxon>
        <taxon>rosids</taxon>
        <taxon>fabids</taxon>
        <taxon>Fabales</taxon>
        <taxon>Fabaceae</taxon>
        <taxon>Papilionoideae</taxon>
        <taxon>50 kb inversion clade</taxon>
        <taxon>dalbergioids sensu lato</taxon>
        <taxon>Dalbergieae</taxon>
        <taxon>Pterocarpus clade</taxon>
        <taxon>Stylosanthes</taxon>
    </lineage>
</organism>